<evidence type="ECO:0000313" key="2">
    <source>
        <dbReference type="EMBL" id="PMS28308.1"/>
    </source>
</evidence>
<sequence>MAVRVFVKDSIPGQFGAAHHFTYEGDRGYVMKIDTGIETKYFAITIHDDTMVYRMPGDANLRALWIKDHKKYFFKEDVDLDTAFKFTSTELEANLDSNEAADNISTQLWGRIFPTLKLAARQDTPLEEFIHMFRGMVFPGYDIGKALRDGDNEQALIYFGWEIVPYVGEGGKRMVKVVNRGRKWAKKLIGMKKARKSDSVAEIAEGGGNPANNRAKAGLPDEGGGALEAGGQSAAHSPAEPAGDIESLRSFRDKPAPLTTVMQGRQRALERLAAGDSWVQYFMEKEKTHIGTATRYIKNLLERNGYKTKIRLVAIWDSVKNDLNNTPKIHTVVLAKHENSDGILFAIDGRSTHFKKSSTDSFNVDPEEIWARTLRDAANADLRDGVVKYADFDTFTEAKAVSREWHSATPGSDLGAGVSVLGGSPRYIDAVRSAPKAPTKRKRTKYAKYVVDGVSMTYDRAYDAYGHYQVAKTVRKVAKIHRAKQGLRGRGRRRTTRRPAT</sequence>
<keyword evidence="3" id="KW-1185">Reference proteome</keyword>
<proteinExistence type="predicted"/>
<reference evidence="2 3" key="1">
    <citation type="submission" date="2018-01" db="EMBL/GenBank/DDBJ databases">
        <title>Whole genome analyses suggest that Burkholderia sensu lato contains two further novel genera in the rhizoxinica-symbiotica group Mycetohabitans gen. nov., and Trinickia gen. nov.: implications for the evolution of diazotrophy and nodulation in the Burkholderiaceae.</title>
        <authorList>
            <person name="Estrada-de los Santos P."/>
            <person name="Palmer M."/>
            <person name="Chavez-Ramirez B."/>
            <person name="Beukes C."/>
            <person name="Steenkamp E.T."/>
            <person name="Hirsch A.M."/>
            <person name="Manyaka P."/>
            <person name="Maluk M."/>
            <person name="Lafos M."/>
            <person name="Crook M."/>
            <person name="Gross E."/>
            <person name="Simon M.F."/>
            <person name="Bueno dos Reis Junior F."/>
            <person name="Poole P.S."/>
            <person name="Venter S.N."/>
            <person name="James E.K."/>
        </authorList>
    </citation>
    <scope>NUCLEOTIDE SEQUENCE [LARGE SCALE GENOMIC DNA]</scope>
    <source>
        <strain evidence="2 3">GP25-8</strain>
    </source>
</reference>
<name>A0A2N7WFV3_9BURK</name>
<gene>
    <name evidence="2" type="ORF">C0Z19_00870</name>
</gene>
<dbReference type="Proteomes" id="UP000235347">
    <property type="component" value="Unassembled WGS sequence"/>
</dbReference>
<evidence type="ECO:0000313" key="3">
    <source>
        <dbReference type="Proteomes" id="UP000235347"/>
    </source>
</evidence>
<dbReference type="AlphaFoldDB" id="A0A2N7WFV3"/>
<comment type="caution">
    <text evidence="2">The sequence shown here is derived from an EMBL/GenBank/DDBJ whole genome shotgun (WGS) entry which is preliminary data.</text>
</comment>
<dbReference type="Gene3D" id="3.10.670.10">
    <property type="entry name" value="Secreted effector protein ssei"/>
    <property type="match status" value="1"/>
</dbReference>
<organism evidence="2 3">
    <name type="scientific">Trinickia soli</name>
    <dbReference type="NCBI Taxonomy" id="380675"/>
    <lineage>
        <taxon>Bacteria</taxon>
        <taxon>Pseudomonadati</taxon>
        <taxon>Pseudomonadota</taxon>
        <taxon>Betaproteobacteria</taxon>
        <taxon>Burkholderiales</taxon>
        <taxon>Burkholderiaceae</taxon>
        <taxon>Trinickia</taxon>
    </lineage>
</organism>
<accession>A0A2N7WFV3</accession>
<feature type="region of interest" description="Disordered" evidence="1">
    <location>
        <begin position="481"/>
        <end position="501"/>
    </location>
</feature>
<evidence type="ECO:0000256" key="1">
    <source>
        <dbReference type="SAM" id="MobiDB-lite"/>
    </source>
</evidence>
<protein>
    <submittedName>
        <fullName evidence="2">Uncharacterized protein</fullName>
    </submittedName>
</protein>
<dbReference type="EMBL" id="PNYB01000001">
    <property type="protein sequence ID" value="PMS28308.1"/>
    <property type="molecule type" value="Genomic_DNA"/>
</dbReference>
<feature type="region of interest" description="Disordered" evidence="1">
    <location>
        <begin position="199"/>
        <end position="242"/>
    </location>
</feature>